<feature type="non-terminal residue" evidence="1">
    <location>
        <position position="221"/>
    </location>
</feature>
<sequence>AVQPNIICPVNATACGKSTSSTGQCNGRSWRRRAKMPSGSCPKKCPVLGLIIGTEGAATMLQRSYHHPSTPLYSGDQYLFYEMARSDQAKLLKALDVYFGDIPNDIYALIRTLFIGLEYLTIRGSFGGFVGPLWIDTNNSYWGAYSNLTRLQLIDCSNVYTLTIPAFIRHFPSLEYLLISACPYPWRTEHGRAKGWSSLSDGWWNIRKPLKAMHIECMLKW</sequence>
<gene>
    <name evidence="1" type="ORF">ACOLOM_LOCUS12106</name>
</gene>
<accession>A0ACA9Q6M2</accession>
<evidence type="ECO:0000313" key="2">
    <source>
        <dbReference type="Proteomes" id="UP000789525"/>
    </source>
</evidence>
<keyword evidence="2" id="KW-1185">Reference proteome</keyword>
<comment type="caution">
    <text evidence="1">The sequence shown here is derived from an EMBL/GenBank/DDBJ whole genome shotgun (WGS) entry which is preliminary data.</text>
</comment>
<dbReference type="EMBL" id="CAJVPT010047243">
    <property type="protein sequence ID" value="CAG8739709.1"/>
    <property type="molecule type" value="Genomic_DNA"/>
</dbReference>
<reference evidence="1" key="1">
    <citation type="submission" date="2021-06" db="EMBL/GenBank/DDBJ databases">
        <authorList>
            <person name="Kallberg Y."/>
            <person name="Tangrot J."/>
            <person name="Rosling A."/>
        </authorList>
    </citation>
    <scope>NUCLEOTIDE SEQUENCE</scope>
    <source>
        <strain evidence="1">CL356</strain>
    </source>
</reference>
<feature type="non-terminal residue" evidence="1">
    <location>
        <position position="1"/>
    </location>
</feature>
<name>A0ACA9Q6M2_9GLOM</name>
<evidence type="ECO:0000313" key="1">
    <source>
        <dbReference type="EMBL" id="CAG8739709.1"/>
    </source>
</evidence>
<dbReference type="Proteomes" id="UP000789525">
    <property type="component" value="Unassembled WGS sequence"/>
</dbReference>
<organism evidence="1 2">
    <name type="scientific">Acaulospora colombiana</name>
    <dbReference type="NCBI Taxonomy" id="27376"/>
    <lineage>
        <taxon>Eukaryota</taxon>
        <taxon>Fungi</taxon>
        <taxon>Fungi incertae sedis</taxon>
        <taxon>Mucoromycota</taxon>
        <taxon>Glomeromycotina</taxon>
        <taxon>Glomeromycetes</taxon>
        <taxon>Diversisporales</taxon>
        <taxon>Acaulosporaceae</taxon>
        <taxon>Acaulospora</taxon>
    </lineage>
</organism>
<protein>
    <submittedName>
        <fullName evidence="1">9099_t:CDS:1</fullName>
    </submittedName>
</protein>
<proteinExistence type="predicted"/>